<accession>A0A1S1LJM4</accession>
<dbReference type="AlphaFoldDB" id="A0A1S1LJM4"/>
<evidence type="ECO:0008006" key="3">
    <source>
        <dbReference type="Google" id="ProtNLM"/>
    </source>
</evidence>
<sequence length="121" mass="12970">MAVSPSELGGPVVSPATCGTSSSTYRIVQRASYPSDCVADVDEKYSYTENGQHNTLCLDYDWSTGSCIEVAKDYATSQPCDGKPRLVKPVSVITGVVDVSYCAVGGFPHPVRKFTVCTKYT</sequence>
<reference evidence="1 2" key="1">
    <citation type="submission" date="2016-10" db="EMBL/GenBank/DDBJ databases">
        <title>Evaluation of Human, Veterinary and Environmental Mycobacterium chelonae Isolates by Core Genome Phylogenomic Analysis, Targeted Gene Comparison, and Anti-microbial Susceptibility Patterns: A Tale of Mistaken Identities.</title>
        <authorList>
            <person name="Fogelson S.B."/>
            <person name="Camus A.C."/>
            <person name="Lorenz W."/>
            <person name="Vasireddy R."/>
            <person name="Vasireddy S."/>
            <person name="Smith T."/>
            <person name="Brown-Elliott B.A."/>
            <person name="Wallace R.J.Jr."/>
            <person name="Hasan N.A."/>
            <person name="Reischl U."/>
            <person name="Sanchez S."/>
        </authorList>
    </citation>
    <scope>NUCLEOTIDE SEQUENCE [LARGE SCALE GENOMIC DNA]</scope>
    <source>
        <strain evidence="1 2">1559</strain>
    </source>
</reference>
<evidence type="ECO:0000313" key="1">
    <source>
        <dbReference type="EMBL" id="OHU31465.1"/>
    </source>
</evidence>
<comment type="caution">
    <text evidence="1">The sequence shown here is derived from an EMBL/GenBank/DDBJ whole genome shotgun (WGS) entry which is preliminary data.</text>
</comment>
<dbReference type="STRING" id="948102.BKG76_05135"/>
<name>A0A1S1LJM4_9MYCO</name>
<proteinExistence type="predicted"/>
<organism evidence="1 2">
    <name type="scientific">Mycobacteroides franklinii</name>
    <dbReference type="NCBI Taxonomy" id="948102"/>
    <lineage>
        <taxon>Bacteria</taxon>
        <taxon>Bacillati</taxon>
        <taxon>Actinomycetota</taxon>
        <taxon>Actinomycetes</taxon>
        <taxon>Mycobacteriales</taxon>
        <taxon>Mycobacteriaceae</taxon>
        <taxon>Mycobacteroides</taxon>
    </lineage>
</organism>
<evidence type="ECO:0000313" key="2">
    <source>
        <dbReference type="Proteomes" id="UP000179616"/>
    </source>
</evidence>
<gene>
    <name evidence="1" type="ORF">BKG76_05135</name>
</gene>
<dbReference type="EMBL" id="MLIK01000004">
    <property type="protein sequence ID" value="OHU31465.1"/>
    <property type="molecule type" value="Genomic_DNA"/>
</dbReference>
<protein>
    <recommendedName>
        <fullName evidence="3">Liporotein LppU</fullName>
    </recommendedName>
</protein>
<dbReference type="Proteomes" id="UP000179616">
    <property type="component" value="Unassembled WGS sequence"/>
</dbReference>